<dbReference type="InterPro" id="IPR040982">
    <property type="entry name" value="DNA_pol3_finger"/>
</dbReference>
<feature type="transmembrane region" description="Helical" evidence="8">
    <location>
        <begin position="1032"/>
        <end position="1052"/>
    </location>
</feature>
<dbReference type="Gene3D" id="1.10.10.1600">
    <property type="entry name" value="Bacterial DNA polymerase III alpha subunit, thumb domain"/>
    <property type="match status" value="1"/>
</dbReference>
<gene>
    <name evidence="10" type="ordered locus">CRP_023</name>
</gene>
<accession>Q05FW7</accession>
<dbReference type="STRING" id="387662.CRP_023"/>
<dbReference type="InterPro" id="IPR029460">
    <property type="entry name" value="DNAPol_HHH"/>
</dbReference>
<dbReference type="PANTHER" id="PTHR32294:SF0">
    <property type="entry name" value="DNA POLYMERASE III SUBUNIT ALPHA"/>
    <property type="match status" value="1"/>
</dbReference>
<evidence type="ECO:0000256" key="8">
    <source>
        <dbReference type="SAM" id="Phobius"/>
    </source>
</evidence>
<dbReference type="EMBL" id="AP009180">
    <property type="protein sequence ID" value="BAF35054.1"/>
    <property type="molecule type" value="Genomic_DNA"/>
</dbReference>
<dbReference type="GO" id="GO:0003887">
    <property type="term" value="F:DNA-directed DNA polymerase activity"/>
    <property type="evidence" value="ECO:0007669"/>
    <property type="project" value="UniProtKB-KW"/>
</dbReference>
<dbReference type="OrthoDB" id="9803237at2"/>
<dbReference type="Pfam" id="PF17657">
    <property type="entry name" value="DNA_pol3_finger"/>
    <property type="match status" value="1"/>
</dbReference>
<dbReference type="Pfam" id="PF07733">
    <property type="entry name" value="DNA_pol3_alpha"/>
    <property type="match status" value="1"/>
</dbReference>
<keyword evidence="8" id="KW-0812">Transmembrane</keyword>
<dbReference type="EC" id="2.7.7.7" evidence="1"/>
<name>Q05FW7_CARRP</name>
<keyword evidence="8" id="KW-1133">Transmembrane helix</keyword>
<protein>
    <recommendedName>
        <fullName evidence="2">DNA polymerase III subunit alpha</fullName>
        <ecNumber evidence="1">2.7.7.7</ecNumber>
    </recommendedName>
</protein>
<dbReference type="HOGENOM" id="CLU_001600_2_0_6"/>
<dbReference type="RefSeq" id="WP_011672246.1">
    <property type="nucleotide sequence ID" value="NC_008512.1"/>
</dbReference>
<evidence type="ECO:0000256" key="2">
    <source>
        <dbReference type="ARBA" id="ARBA00019114"/>
    </source>
</evidence>
<dbReference type="Pfam" id="PF02811">
    <property type="entry name" value="PHP"/>
    <property type="match status" value="1"/>
</dbReference>
<dbReference type="AlphaFoldDB" id="Q05FW7"/>
<dbReference type="PANTHER" id="PTHR32294">
    <property type="entry name" value="DNA POLYMERASE III SUBUNIT ALPHA"/>
    <property type="match status" value="1"/>
</dbReference>
<proteinExistence type="predicted"/>
<dbReference type="InterPro" id="IPR041931">
    <property type="entry name" value="DNA_pol3_alpha_thumb_dom"/>
</dbReference>
<evidence type="ECO:0000313" key="10">
    <source>
        <dbReference type="EMBL" id="BAF35054.1"/>
    </source>
</evidence>
<evidence type="ECO:0000259" key="9">
    <source>
        <dbReference type="SMART" id="SM00481"/>
    </source>
</evidence>
<evidence type="ECO:0000256" key="6">
    <source>
        <dbReference type="ARBA" id="ARBA00022932"/>
    </source>
</evidence>
<dbReference type="InterPro" id="IPR016195">
    <property type="entry name" value="Pol/histidinol_Pase-like"/>
</dbReference>
<dbReference type="GO" id="GO:0008408">
    <property type="term" value="F:3'-5' exonuclease activity"/>
    <property type="evidence" value="ECO:0007669"/>
    <property type="project" value="InterPro"/>
</dbReference>
<keyword evidence="8" id="KW-0472">Membrane</keyword>
<dbReference type="SMART" id="SM00481">
    <property type="entry name" value="POLIIIAc"/>
    <property type="match status" value="1"/>
</dbReference>
<dbReference type="InterPro" id="IPR003141">
    <property type="entry name" value="Pol/His_phosphatase_N"/>
</dbReference>
<dbReference type="GO" id="GO:0006260">
    <property type="term" value="P:DNA replication"/>
    <property type="evidence" value="ECO:0007669"/>
    <property type="project" value="UniProtKB-KW"/>
</dbReference>
<dbReference type="InterPro" id="IPR011708">
    <property type="entry name" value="DNA_pol3_alpha_NTPase_dom"/>
</dbReference>
<evidence type="ECO:0000256" key="4">
    <source>
        <dbReference type="ARBA" id="ARBA00022695"/>
    </source>
</evidence>
<dbReference type="Pfam" id="PF14579">
    <property type="entry name" value="HHH_6"/>
    <property type="match status" value="1"/>
</dbReference>
<dbReference type="Gene3D" id="3.20.20.140">
    <property type="entry name" value="Metal-dependent hydrolases"/>
    <property type="match status" value="1"/>
</dbReference>
<sequence length="1113" mass="132348">MIKFTHLNVHTEYSIIDGIIKIGKLLQIYNKLGIKSISITDILTIASFPEYYEYSLKKKIKPIIGTECFLLINGKILNLILIAKNYLGYLKLIKIISNAWRYGNIENGVFLKLHWLYKFKNKLIVIINLRYYLLESFFNFCEFSIFIKELTINYNNNFYFEINRINLSLEELINNKIIYFSKLFNIKLVATNSVKFIFKKDFPINLSKILICQNKIFEEKLFFDYSNQQYIKTYKDMKKLFFDILESIENINLIILNCNVLFNFYKFNLPKIKISNFKIRKKIFDNLVKAGLKKRIKKKNKQIKIYLNRVNKEVLLTKKLGLIDYYLIITEFIFWTRKKNIISGPGRGSGSSSLLCYSLYITDIDPINENLLFERFFSSERLGIPDLDLDFCVLERDNIISHLYNYYGYNNISQIVTFHTVSAKSSIRDLSRAIGMDYISGERFSRSVPFSIELSMEHIFRENISVRSYISKNHKCFEIWKISSKLEGIARNISKHAGGVVICNTGLNNFTPILFDENECMTHYEKIILQDIGLIKFDFLGLKTLSTISLTLKMISEKNTGEFFIDDYHTFQMINNLDTELIFQLESYGIKKIIKKLPIENIFDLINLLSLYRPGPIQSGFINDFINRKNNIVKTYHPYSDCDFLQSKIILANTHGMILFQEQVLQLILFYTKCSNYDSEKIYASMIKKSKIKLKISKLIFINECNKLGIDKKTSSKFFNIIEKFASYSFNKTHAHSYSKIVYQTAYLKSNYLLEYCLSNIYVDQLLGIDINNIINIIKSISVFFYKPDINLSDENFKIYKKGILYGFDIVTFIDENFIDKVIYYRNKLFYYNNFEMFCKIFSVFKIKKKKIIENLIFSGFFDCFKINRVILFVNFQFIFENILTLNNEYSRTITYKFVRYFNYAKKFFLFKKILTISSINILNIEKKILKFYTSFYPLVFYSLKLIGHKNFNLFKRIELNNFNILIAYGKSKKNEKKKAYFIGYKETILKFYKFSFRTILPWNNINVIFFLKYDFKKNKHFIIHCFRIKPFLKTIGSILVIEINCNIFFLYNFVKKIFNFYSFYGEKIYFLIKIKKKKKILDLKININLNDIFFQYLKTINIKRIFYLNSCK</sequence>
<keyword evidence="4" id="KW-0548">Nucleotidyltransferase</keyword>
<feature type="domain" description="Polymerase/histidinol phosphatase N-terminal" evidence="9">
    <location>
        <begin position="5"/>
        <end position="72"/>
    </location>
</feature>
<dbReference type="InterPro" id="IPR004013">
    <property type="entry name" value="PHP_dom"/>
</dbReference>
<evidence type="ECO:0000256" key="1">
    <source>
        <dbReference type="ARBA" id="ARBA00012417"/>
    </source>
</evidence>
<dbReference type="Proteomes" id="UP000000777">
    <property type="component" value="Chromosome"/>
</dbReference>
<organism evidence="10 11">
    <name type="scientific">Carsonella ruddii (strain PV)</name>
    <dbReference type="NCBI Taxonomy" id="387662"/>
    <lineage>
        <taxon>Bacteria</taxon>
        <taxon>Pseudomonadati</taxon>
        <taxon>Pseudomonadota</taxon>
        <taxon>Gammaproteobacteria</taxon>
        <taxon>Oceanospirillales</taxon>
        <taxon>Halomonadaceae</taxon>
        <taxon>Zymobacter group</taxon>
        <taxon>Candidatus Carsonella</taxon>
    </lineage>
</organism>
<evidence type="ECO:0000256" key="7">
    <source>
        <dbReference type="ARBA" id="ARBA00049244"/>
    </source>
</evidence>
<evidence type="ECO:0000313" key="11">
    <source>
        <dbReference type="Proteomes" id="UP000000777"/>
    </source>
</evidence>
<dbReference type="KEGG" id="crp:CRP_023"/>
<dbReference type="SUPFAM" id="SSF89550">
    <property type="entry name" value="PHP domain-like"/>
    <property type="match status" value="1"/>
</dbReference>
<dbReference type="InterPro" id="IPR004805">
    <property type="entry name" value="DnaE2/DnaE/PolC"/>
</dbReference>
<evidence type="ECO:0000256" key="3">
    <source>
        <dbReference type="ARBA" id="ARBA00022679"/>
    </source>
</evidence>
<evidence type="ECO:0000256" key="5">
    <source>
        <dbReference type="ARBA" id="ARBA00022705"/>
    </source>
</evidence>
<dbReference type="NCBIfam" id="TIGR00594">
    <property type="entry name" value="polc"/>
    <property type="match status" value="1"/>
</dbReference>
<keyword evidence="5" id="KW-0235">DNA replication</keyword>
<reference evidence="10 11" key="1">
    <citation type="journal article" date="2006" name="Science">
        <title>The 160-kilobase genome of the bacterial endosymbiont Carsonella.</title>
        <authorList>
            <person name="Nakabachi A."/>
            <person name="Yamashita A."/>
            <person name="Toh H."/>
            <person name="Ishikawa H."/>
            <person name="Dunbar H."/>
            <person name="Moran N."/>
            <person name="Hattori M."/>
        </authorList>
    </citation>
    <scope>NUCLEOTIDE SEQUENCE [LARGE SCALE GENOMIC DNA]</scope>
    <source>
        <strain evidence="10 11">PV</strain>
    </source>
</reference>
<keyword evidence="3" id="KW-0808">Transferase</keyword>
<comment type="catalytic activity">
    <reaction evidence="7">
        <text>DNA(n) + a 2'-deoxyribonucleoside 5'-triphosphate = DNA(n+1) + diphosphate</text>
        <dbReference type="Rhea" id="RHEA:22508"/>
        <dbReference type="Rhea" id="RHEA-COMP:17339"/>
        <dbReference type="Rhea" id="RHEA-COMP:17340"/>
        <dbReference type="ChEBI" id="CHEBI:33019"/>
        <dbReference type="ChEBI" id="CHEBI:61560"/>
        <dbReference type="ChEBI" id="CHEBI:173112"/>
        <dbReference type="EC" id="2.7.7.7"/>
    </reaction>
</comment>
<keyword evidence="6" id="KW-0239">DNA-directed DNA polymerase</keyword>